<feature type="signal peptide" evidence="1">
    <location>
        <begin position="1"/>
        <end position="30"/>
    </location>
</feature>
<keyword evidence="1" id="KW-0732">Signal</keyword>
<proteinExistence type="predicted"/>
<dbReference type="AlphaFoldDB" id="A0A6B0V3P1"/>
<evidence type="ECO:0008006" key="3">
    <source>
        <dbReference type="Google" id="ProtNLM"/>
    </source>
</evidence>
<dbReference type="EMBL" id="GIFC01014556">
    <property type="protein sequence ID" value="MXU96639.1"/>
    <property type="molecule type" value="Transcribed_RNA"/>
</dbReference>
<name>A0A6B0V3P1_IXORI</name>
<evidence type="ECO:0000256" key="1">
    <source>
        <dbReference type="SAM" id="SignalP"/>
    </source>
</evidence>
<organism evidence="2">
    <name type="scientific">Ixodes ricinus</name>
    <name type="common">Common tick</name>
    <name type="synonym">Acarus ricinus</name>
    <dbReference type="NCBI Taxonomy" id="34613"/>
    <lineage>
        <taxon>Eukaryota</taxon>
        <taxon>Metazoa</taxon>
        <taxon>Ecdysozoa</taxon>
        <taxon>Arthropoda</taxon>
        <taxon>Chelicerata</taxon>
        <taxon>Arachnida</taxon>
        <taxon>Acari</taxon>
        <taxon>Parasitiformes</taxon>
        <taxon>Ixodida</taxon>
        <taxon>Ixodoidea</taxon>
        <taxon>Ixodidae</taxon>
        <taxon>Ixodinae</taxon>
        <taxon>Ixodes</taxon>
    </lineage>
</organism>
<evidence type="ECO:0000313" key="2">
    <source>
        <dbReference type="EMBL" id="MXU96639.1"/>
    </source>
</evidence>
<protein>
    <recommendedName>
        <fullName evidence="3">Secreted protein</fullName>
    </recommendedName>
</protein>
<feature type="chain" id="PRO_5025442630" description="Secreted protein" evidence="1">
    <location>
        <begin position="31"/>
        <end position="223"/>
    </location>
</feature>
<reference evidence="2" key="1">
    <citation type="submission" date="2019-12" db="EMBL/GenBank/DDBJ databases">
        <title>An insight into the sialome of adult female Ixodes ricinus ticks feeding for 6 days.</title>
        <authorList>
            <person name="Perner J."/>
            <person name="Ribeiro J.M.C."/>
        </authorList>
    </citation>
    <scope>NUCLEOTIDE SEQUENCE</scope>
    <source>
        <strain evidence="2">Semi-engorged</strain>
        <tissue evidence="2">Salivary glands</tissue>
    </source>
</reference>
<accession>A0A6B0V3P1</accession>
<sequence>MSSSADSGAGAGSFFSFLGLALGFSRTGGGAVCVWLGSSSSSKAECSLPLWCECAGDSAYLAFWCVLRRFLTLSLSELAYRSMLDFSSRGTLCELRRSPVVFPLPSTLSLVLRAGGFLRACWASSSSEDDSRRLLSRTEFLTTFFLLAGALSASFCGDGRCSGRPPCGPLVSTLFTGILSLETGAATSVAGGLATGGITLFVCPADAGDAAATLCTTPHCTGG</sequence>